<keyword evidence="3" id="KW-1185">Reference proteome</keyword>
<sequence length="59" mass="6700">MKRYLTAIFIAISVVVIIIGISIDLYWSGIAAWGTALICLLFAAYYTKYIPNEKKKRKS</sequence>
<keyword evidence="1" id="KW-0472">Membrane</keyword>
<reference evidence="3" key="1">
    <citation type="journal article" date="2019" name="Int. J. Syst. Evol. Microbiol.">
        <title>The Global Catalogue of Microorganisms (GCM) 10K type strain sequencing project: providing services to taxonomists for standard genome sequencing and annotation.</title>
        <authorList>
            <consortium name="The Broad Institute Genomics Platform"/>
            <consortium name="The Broad Institute Genome Sequencing Center for Infectious Disease"/>
            <person name="Wu L."/>
            <person name="Ma J."/>
        </authorList>
    </citation>
    <scope>NUCLEOTIDE SEQUENCE [LARGE SCALE GENOMIC DNA]</scope>
    <source>
        <strain evidence="3">KCTC 13128</strain>
    </source>
</reference>
<dbReference type="RefSeq" id="WP_390268524.1">
    <property type="nucleotide sequence ID" value="NZ_JBHRSA010000009.1"/>
</dbReference>
<accession>A0ABV7CSH2</accession>
<keyword evidence="1" id="KW-0812">Transmembrane</keyword>
<dbReference type="Proteomes" id="UP001595279">
    <property type="component" value="Unassembled WGS sequence"/>
</dbReference>
<evidence type="ECO:0000256" key="1">
    <source>
        <dbReference type="SAM" id="Phobius"/>
    </source>
</evidence>
<proteinExistence type="predicted"/>
<dbReference type="EMBL" id="JBHRSA010000009">
    <property type="protein sequence ID" value="MFC3039320.1"/>
    <property type="molecule type" value="Genomic_DNA"/>
</dbReference>
<organism evidence="2 3">
    <name type="scientific">Virgibacillus xinjiangensis</name>
    <dbReference type="NCBI Taxonomy" id="393090"/>
    <lineage>
        <taxon>Bacteria</taxon>
        <taxon>Bacillati</taxon>
        <taxon>Bacillota</taxon>
        <taxon>Bacilli</taxon>
        <taxon>Bacillales</taxon>
        <taxon>Bacillaceae</taxon>
        <taxon>Virgibacillus</taxon>
    </lineage>
</organism>
<evidence type="ECO:0000313" key="2">
    <source>
        <dbReference type="EMBL" id="MFC3039320.1"/>
    </source>
</evidence>
<comment type="caution">
    <text evidence="2">The sequence shown here is derived from an EMBL/GenBank/DDBJ whole genome shotgun (WGS) entry which is preliminary data.</text>
</comment>
<keyword evidence="1" id="KW-1133">Transmembrane helix</keyword>
<name>A0ABV7CSH2_9BACI</name>
<feature type="transmembrane region" description="Helical" evidence="1">
    <location>
        <begin position="29"/>
        <end position="47"/>
    </location>
</feature>
<evidence type="ECO:0000313" key="3">
    <source>
        <dbReference type="Proteomes" id="UP001595279"/>
    </source>
</evidence>
<feature type="transmembrane region" description="Helical" evidence="1">
    <location>
        <begin position="5"/>
        <end position="23"/>
    </location>
</feature>
<gene>
    <name evidence="2" type="ORF">ACFOGI_03590</name>
</gene>
<protein>
    <submittedName>
        <fullName evidence="2">Uncharacterized protein</fullName>
    </submittedName>
</protein>